<comment type="caution">
    <text evidence="2">The sequence shown here is derived from an EMBL/GenBank/DDBJ whole genome shotgun (WGS) entry which is preliminary data.</text>
</comment>
<sequence>MSWKKVVATGLATSILAPAAWAADPTPLTPEVAALYYHKVANDPLNFAEAAKRSPAVKGASTFDKPAAQQAEEDRLKAAQAKVDDTTPLSIHVTVSIGQYDLNAGRFPIEAFGERHYLSLGAFGNQYRIAFANGDGVGLKLPVDQARKFDNALGVRTVTANLAAHFVGTGDPTGNLNSQYTVRVAIDKITLRRLGGAEVLAEIIPDQAASASAATPPKAPSDWDVSGLKLGMTESELTSAAKATFADKKLVIGNDRDCGGGAAMYASGKMPLGAVCVVYTLAAGKVTSVTVRQVLADARSVFNDTRQALIAKYGPPAVSDRGRYFGWGQGVGRRPQDYPLYAGVDALATQQELDVGSSGTPVLSVTLTDMATLQAKAAQAPSAAKPVSPHL</sequence>
<gene>
    <name evidence="2" type="ORF">FBZ90_106194</name>
</gene>
<dbReference type="OrthoDB" id="7911455at2"/>
<proteinExistence type="predicted"/>
<keyword evidence="3" id="KW-1185">Reference proteome</keyword>
<feature type="chain" id="PRO_5021783035" evidence="1">
    <location>
        <begin position="23"/>
        <end position="391"/>
    </location>
</feature>
<keyword evidence="1" id="KW-0732">Signal</keyword>
<dbReference type="EMBL" id="VITR01000006">
    <property type="protein sequence ID" value="TWB42594.1"/>
    <property type="molecule type" value="Genomic_DNA"/>
</dbReference>
<accession>A0A560HAE7</accession>
<name>A0A560HAE7_9PROT</name>
<organism evidence="2 3">
    <name type="scientific">Nitrospirillum amazonense</name>
    <dbReference type="NCBI Taxonomy" id="28077"/>
    <lineage>
        <taxon>Bacteria</taxon>
        <taxon>Pseudomonadati</taxon>
        <taxon>Pseudomonadota</taxon>
        <taxon>Alphaproteobacteria</taxon>
        <taxon>Rhodospirillales</taxon>
        <taxon>Azospirillaceae</taxon>
        <taxon>Nitrospirillum</taxon>
    </lineage>
</organism>
<dbReference type="Proteomes" id="UP000315751">
    <property type="component" value="Unassembled WGS sequence"/>
</dbReference>
<reference evidence="2 3" key="1">
    <citation type="submission" date="2019-06" db="EMBL/GenBank/DDBJ databases">
        <title>Genomic Encyclopedia of Type Strains, Phase IV (KMG-V): Genome sequencing to study the core and pangenomes of soil and plant-associated prokaryotes.</title>
        <authorList>
            <person name="Whitman W."/>
        </authorList>
    </citation>
    <scope>NUCLEOTIDE SEQUENCE [LARGE SCALE GENOMIC DNA]</scope>
    <source>
        <strain evidence="2 3">BR 11622</strain>
    </source>
</reference>
<evidence type="ECO:0000313" key="2">
    <source>
        <dbReference type="EMBL" id="TWB42594.1"/>
    </source>
</evidence>
<dbReference type="AlphaFoldDB" id="A0A560HAE7"/>
<feature type="signal peptide" evidence="1">
    <location>
        <begin position="1"/>
        <end position="22"/>
    </location>
</feature>
<protein>
    <submittedName>
        <fullName evidence="2">Uncharacterized protein</fullName>
    </submittedName>
</protein>
<evidence type="ECO:0000256" key="1">
    <source>
        <dbReference type="SAM" id="SignalP"/>
    </source>
</evidence>
<dbReference type="RefSeq" id="WP_145732336.1">
    <property type="nucleotide sequence ID" value="NZ_VITR01000006.1"/>
</dbReference>
<evidence type="ECO:0000313" key="3">
    <source>
        <dbReference type="Proteomes" id="UP000315751"/>
    </source>
</evidence>